<organism evidence="2 3">
    <name type="scientific">Microthlaspi erraticum</name>
    <dbReference type="NCBI Taxonomy" id="1685480"/>
    <lineage>
        <taxon>Eukaryota</taxon>
        <taxon>Viridiplantae</taxon>
        <taxon>Streptophyta</taxon>
        <taxon>Embryophyta</taxon>
        <taxon>Tracheophyta</taxon>
        <taxon>Spermatophyta</taxon>
        <taxon>Magnoliopsida</taxon>
        <taxon>eudicotyledons</taxon>
        <taxon>Gunneridae</taxon>
        <taxon>Pentapetalae</taxon>
        <taxon>rosids</taxon>
        <taxon>malvids</taxon>
        <taxon>Brassicales</taxon>
        <taxon>Brassicaceae</taxon>
        <taxon>Coluteocarpeae</taxon>
        <taxon>Microthlaspi</taxon>
    </lineage>
</organism>
<evidence type="ECO:0000313" key="3">
    <source>
        <dbReference type="Proteomes" id="UP000467841"/>
    </source>
</evidence>
<evidence type="ECO:0008006" key="4">
    <source>
        <dbReference type="Google" id="ProtNLM"/>
    </source>
</evidence>
<dbReference type="AlphaFoldDB" id="A0A6D2HCS9"/>
<keyword evidence="3" id="KW-1185">Reference proteome</keyword>
<name>A0A6D2HCS9_9BRAS</name>
<evidence type="ECO:0000313" key="2">
    <source>
        <dbReference type="EMBL" id="CAA7013881.1"/>
    </source>
</evidence>
<evidence type="ECO:0000256" key="1">
    <source>
        <dbReference type="SAM" id="MobiDB-lite"/>
    </source>
</evidence>
<comment type="caution">
    <text evidence="2">The sequence shown here is derived from an EMBL/GenBank/DDBJ whole genome shotgun (WGS) entry which is preliminary data.</text>
</comment>
<dbReference type="EMBL" id="CACVBM020000066">
    <property type="protein sequence ID" value="CAA7013881.1"/>
    <property type="molecule type" value="Genomic_DNA"/>
</dbReference>
<gene>
    <name evidence="2" type="ORF">MERR_LOCUS1115</name>
</gene>
<feature type="region of interest" description="Disordered" evidence="1">
    <location>
        <begin position="415"/>
        <end position="490"/>
    </location>
</feature>
<sequence>MASFWFDNWTEHGPVIDFVGQAGPRLFRVSLDAKVKDAVLNGAWNLPSARSERSEELQITLTTIVPPDPERGDDVFLWRLPSDSYSTTFSSKGTWEQLRIQSQRVNWAPLVWFKEAVPRCSFILCYLPVMFRGTGNSRPPLLLVRLLQRGVALSGIKSRWPKFTPLPSGSYREHLLQPSNPGSRPKRVIMKLLLQQTAYAIWRERNARIFTPISTPAAALKNAVDRSIRDRLLSYPATDSNPSLLEIYFSCISYPNKKNLRLSEPPLWQPRNIVAAPTNQPRKIDDVDQHGVADLTLESSKDRLRRRGLALKPVVERMPDTVDNSLRYQTPKKSGRLLSKRVDGGFTTATSTSSFGGGCGGSGDSGCGGGGGGSGGGGGGDSGGGGGGGGCGSCYKYSGFLSYILIFCTKIRPSSTPSQVVETGKKSPPSPPPEVAKTDKKKLPQPPSQMLKTEKKKPPPPRPAVKKNTDRRRCYANDVGGVGGGCGGGC</sequence>
<feature type="compositionally biased region" description="Gly residues" evidence="1">
    <location>
        <begin position="480"/>
        <end position="490"/>
    </location>
</feature>
<proteinExistence type="predicted"/>
<dbReference type="Proteomes" id="UP000467841">
    <property type="component" value="Unassembled WGS sequence"/>
</dbReference>
<reference evidence="2" key="1">
    <citation type="submission" date="2020-01" db="EMBL/GenBank/DDBJ databases">
        <authorList>
            <person name="Mishra B."/>
        </authorList>
    </citation>
    <scope>NUCLEOTIDE SEQUENCE [LARGE SCALE GENOMIC DNA]</scope>
</reference>
<accession>A0A6D2HCS9</accession>
<protein>
    <recommendedName>
        <fullName evidence="4">Reverse transcriptase zinc-binding domain-containing protein</fullName>
    </recommendedName>
</protein>
<dbReference type="OrthoDB" id="1743286at2759"/>